<dbReference type="GeneID" id="11139009"/>
<dbReference type="Gene3D" id="1.20.120.330">
    <property type="entry name" value="Nucleotidyltransferases domain 2"/>
    <property type="match status" value="1"/>
</dbReference>
<proteinExistence type="predicted"/>
<dbReference type="Proteomes" id="UP000001037">
    <property type="component" value="Chromosome"/>
</dbReference>
<sequence length="162" mass="18680">MTSIVALRLPRSVVERLEREARGLGMGLEEYVLELLLHDLDPPERVREYIEAARLLLQRAREELEKGDVRQAAEKAWGAAALAVKAYAAWRDGRRLASHGELWEYKRRLEKELGEWVHDAWMNATGMHVCFYEGWCTREDVEKALERIGRLVGEIGKRVGAR</sequence>
<keyword evidence="2" id="KW-1185">Reference proteome</keyword>
<dbReference type="HOGENOM" id="CLU_115256_4_0_2"/>
<dbReference type="KEGG" id="pfm:Pyrfu_0547"/>
<dbReference type="PANTHER" id="PTHR34237">
    <property type="entry name" value="PAREP8-RELATED"/>
    <property type="match status" value="1"/>
</dbReference>
<dbReference type="EMBL" id="CP002838">
    <property type="protein sequence ID" value="AEM38418.1"/>
    <property type="molecule type" value="Genomic_DNA"/>
</dbReference>
<dbReference type="PANTHER" id="PTHR34237:SF1">
    <property type="entry name" value="PAREP8"/>
    <property type="match status" value="1"/>
</dbReference>
<gene>
    <name evidence="1" type="ordered locus">Pyrfu_0547</name>
</gene>
<dbReference type="eggNOG" id="arCOG03722">
    <property type="taxonomic scope" value="Archaea"/>
</dbReference>
<evidence type="ECO:0000313" key="2">
    <source>
        <dbReference type="Proteomes" id="UP000001037"/>
    </source>
</evidence>
<evidence type="ECO:0000313" key="1">
    <source>
        <dbReference type="EMBL" id="AEM38418.1"/>
    </source>
</evidence>
<name>G0EGW8_PYRF1</name>
<organism evidence="1 2">
    <name type="scientific">Pyrolobus fumarii (strain DSM 11204 / 1A)</name>
    <dbReference type="NCBI Taxonomy" id="694429"/>
    <lineage>
        <taxon>Archaea</taxon>
        <taxon>Thermoproteota</taxon>
        <taxon>Thermoprotei</taxon>
        <taxon>Desulfurococcales</taxon>
        <taxon>Pyrodictiaceae</taxon>
        <taxon>Pyrolobus</taxon>
    </lineage>
</organism>
<reference evidence="1 2" key="1">
    <citation type="journal article" date="2011" name="Stand. Genomic Sci.">
        <title>Complete genome sequence of the hyperthermophilic chemolithoautotroph Pyrolobus fumarii type strain (1A).</title>
        <authorList>
            <person name="Anderson I."/>
            <person name="Goker M."/>
            <person name="Nolan M."/>
            <person name="Lucas S."/>
            <person name="Hammon N."/>
            <person name="Deshpande S."/>
            <person name="Cheng J.F."/>
            <person name="Tapia R."/>
            <person name="Han C."/>
            <person name="Goodwin L."/>
            <person name="Pitluck S."/>
            <person name="Huntemann M."/>
            <person name="Liolios K."/>
            <person name="Ivanova N."/>
            <person name="Pagani I."/>
            <person name="Mavromatis K."/>
            <person name="Ovchinikova G."/>
            <person name="Pati A."/>
            <person name="Chen A."/>
            <person name="Palaniappan K."/>
            <person name="Land M."/>
            <person name="Hauser L."/>
            <person name="Brambilla E.M."/>
            <person name="Huber H."/>
            <person name="Yasawong M."/>
            <person name="Rohde M."/>
            <person name="Spring S."/>
            <person name="Abt B."/>
            <person name="Sikorski J."/>
            <person name="Wirth R."/>
            <person name="Detter J.C."/>
            <person name="Woyke T."/>
            <person name="Bristow J."/>
            <person name="Eisen J.A."/>
            <person name="Markowitz V."/>
            <person name="Hugenholtz P."/>
            <person name="Kyrpides N.C."/>
            <person name="Klenk H.P."/>
            <person name="Lapidus A."/>
        </authorList>
    </citation>
    <scope>NUCLEOTIDE SEQUENCE [LARGE SCALE GENOMIC DNA]</scope>
    <source>
        <strain evidence="2">DSM 11204 / 1A</strain>
    </source>
</reference>
<dbReference type="STRING" id="694429.Pyrfu_0547"/>
<dbReference type="InterPro" id="IPR010268">
    <property type="entry name" value="PaREP1"/>
</dbReference>
<dbReference type="Pfam" id="PF05942">
    <property type="entry name" value="PaREP1"/>
    <property type="match status" value="1"/>
</dbReference>
<dbReference type="InParanoid" id="G0EGW8"/>
<dbReference type="RefSeq" id="WP_014026095.1">
    <property type="nucleotide sequence ID" value="NC_015931.1"/>
</dbReference>
<protein>
    <submittedName>
        <fullName evidence="1">PaREP1 family protein</fullName>
    </submittedName>
</protein>
<dbReference type="AlphaFoldDB" id="G0EGW8"/>
<accession>G0EGW8</accession>